<dbReference type="Gene3D" id="3.30.420.10">
    <property type="entry name" value="Ribonuclease H-like superfamily/Ribonuclease H"/>
    <property type="match status" value="1"/>
</dbReference>
<dbReference type="GO" id="GO:0003676">
    <property type="term" value="F:nucleic acid binding"/>
    <property type="evidence" value="ECO:0007669"/>
    <property type="project" value="InterPro"/>
</dbReference>
<dbReference type="GO" id="GO:0016485">
    <property type="term" value="P:protein processing"/>
    <property type="evidence" value="ECO:0007669"/>
    <property type="project" value="TreeGrafter"/>
</dbReference>
<evidence type="ECO:0000313" key="3">
    <source>
        <dbReference type="Proteomes" id="UP000054359"/>
    </source>
</evidence>
<dbReference type="InterPro" id="IPR024079">
    <property type="entry name" value="MetalloPept_cat_dom_sf"/>
</dbReference>
<feature type="domain" description="RNase H type-1" evidence="1">
    <location>
        <begin position="42"/>
        <end position="174"/>
    </location>
</feature>
<evidence type="ECO:0000259" key="1">
    <source>
        <dbReference type="PROSITE" id="PS50879"/>
    </source>
</evidence>
<organism evidence="2 3">
    <name type="scientific">Stegodyphus mimosarum</name>
    <name type="common">African social velvet spider</name>
    <dbReference type="NCBI Taxonomy" id="407821"/>
    <lineage>
        <taxon>Eukaryota</taxon>
        <taxon>Metazoa</taxon>
        <taxon>Ecdysozoa</taxon>
        <taxon>Arthropoda</taxon>
        <taxon>Chelicerata</taxon>
        <taxon>Arachnida</taxon>
        <taxon>Araneae</taxon>
        <taxon>Araneomorphae</taxon>
        <taxon>Entelegynae</taxon>
        <taxon>Eresoidea</taxon>
        <taxon>Eresidae</taxon>
        <taxon>Stegodyphus</taxon>
    </lineage>
</organism>
<dbReference type="STRING" id="407821.A0A087TF63"/>
<dbReference type="PROSITE" id="PS51885">
    <property type="entry name" value="NEPRILYSIN"/>
    <property type="match status" value="1"/>
</dbReference>
<dbReference type="CDD" id="cd09276">
    <property type="entry name" value="Rnase_HI_RT_non_LTR"/>
    <property type="match status" value="1"/>
</dbReference>
<proteinExistence type="predicted"/>
<protein>
    <submittedName>
        <fullName evidence="2">Phosphate-regulating neutral endopeptidase</fullName>
    </submittedName>
</protein>
<dbReference type="GO" id="GO:0004523">
    <property type="term" value="F:RNA-DNA hybrid ribonuclease activity"/>
    <property type="evidence" value="ECO:0007669"/>
    <property type="project" value="InterPro"/>
</dbReference>
<dbReference type="PROSITE" id="PS50879">
    <property type="entry name" value="RNASE_H_1"/>
    <property type="match status" value="1"/>
</dbReference>
<dbReference type="Gene3D" id="3.40.390.10">
    <property type="entry name" value="Collagenase (Catalytic Domain)"/>
    <property type="match status" value="1"/>
</dbReference>
<dbReference type="GO" id="GO:0004222">
    <property type="term" value="F:metalloendopeptidase activity"/>
    <property type="evidence" value="ECO:0007669"/>
    <property type="project" value="InterPro"/>
</dbReference>
<dbReference type="Pfam" id="PF01431">
    <property type="entry name" value="Peptidase_M13"/>
    <property type="match status" value="1"/>
</dbReference>
<evidence type="ECO:0000313" key="2">
    <source>
        <dbReference type="EMBL" id="KFM63752.1"/>
    </source>
</evidence>
<reference evidence="2 3" key="1">
    <citation type="submission" date="2013-11" db="EMBL/GenBank/DDBJ databases">
        <title>Genome sequencing of Stegodyphus mimosarum.</title>
        <authorList>
            <person name="Bechsgaard J."/>
        </authorList>
    </citation>
    <scope>NUCLEOTIDE SEQUENCE [LARGE SCALE GENOMIC DNA]</scope>
</reference>
<dbReference type="AlphaFoldDB" id="A0A087TF63"/>
<dbReference type="InterPro" id="IPR012337">
    <property type="entry name" value="RNaseH-like_sf"/>
</dbReference>
<accession>A0A087TF63</accession>
<dbReference type="GO" id="GO:0005886">
    <property type="term" value="C:plasma membrane"/>
    <property type="evidence" value="ECO:0007669"/>
    <property type="project" value="TreeGrafter"/>
</dbReference>
<dbReference type="EMBL" id="KK114947">
    <property type="protein sequence ID" value="KFM63752.1"/>
    <property type="molecule type" value="Genomic_DNA"/>
</dbReference>
<dbReference type="SUPFAM" id="SSF55486">
    <property type="entry name" value="Metalloproteases ('zincins'), catalytic domain"/>
    <property type="match status" value="1"/>
</dbReference>
<keyword evidence="3" id="KW-1185">Reference proteome</keyword>
<sequence length="367" mass="42111">MGPNTSFNHVNIREELSTNIVKGNHHMELLRYMAFEIINDIPAQALVIYTDGSRSDKGRAGSGIYCNTPEGDIRCSIRNSDHCSVFRSELIAIRKALDYALCSSIGITWILTGSRSSIQYLKNWPKIVDKTGQDIVSKLFELVQRKSLYLQWIPSLVGVYSNKTANDLARKVLLCNYMRNTKLEAKKKKRELCHFNIVFNSDDNVTGRKYFKNGKRFDWWSDDSRKAFQTKTQCIIDQYNTYLNYRDPKNSADVMVDGNKTQVENLADSAGLKLAYLAYQTWVKLHGSELKLPGLKYNQNQLFWISAGRALCEEVNLDYIMKGGSNGEYFLPEARLNGQISNLEEFAKDFNCASDQFMNRKNKCQIW</sequence>
<dbReference type="InterPro" id="IPR002156">
    <property type="entry name" value="RNaseH_domain"/>
</dbReference>
<dbReference type="InterPro" id="IPR036397">
    <property type="entry name" value="RNaseH_sf"/>
</dbReference>
<dbReference type="InterPro" id="IPR018497">
    <property type="entry name" value="Peptidase_M13_C"/>
</dbReference>
<dbReference type="InterPro" id="IPR000718">
    <property type="entry name" value="Peptidase_M13"/>
</dbReference>
<dbReference type="Proteomes" id="UP000054359">
    <property type="component" value="Unassembled WGS sequence"/>
</dbReference>
<feature type="non-terminal residue" evidence="2">
    <location>
        <position position="367"/>
    </location>
</feature>
<dbReference type="OrthoDB" id="6489766at2759"/>
<dbReference type="SUPFAM" id="SSF53098">
    <property type="entry name" value="Ribonuclease H-like"/>
    <property type="match status" value="1"/>
</dbReference>
<dbReference type="PANTHER" id="PTHR11733:SF224">
    <property type="entry name" value="NEPRILYSIN-2"/>
    <property type="match status" value="1"/>
</dbReference>
<dbReference type="Pfam" id="PF00075">
    <property type="entry name" value="RNase_H"/>
    <property type="match status" value="1"/>
</dbReference>
<dbReference type="PANTHER" id="PTHR11733">
    <property type="entry name" value="ZINC METALLOPROTEASE FAMILY M13 NEPRILYSIN-RELATED"/>
    <property type="match status" value="1"/>
</dbReference>
<gene>
    <name evidence="2" type="ORF">X975_25577</name>
</gene>
<name>A0A087TF63_STEMI</name>